<reference evidence="1" key="1">
    <citation type="journal article" date="2011" name="Environ. Microbiol.">
        <title>Time-series analyses of Monterey Bay coastal microbial picoplankton using a 'genome proxy' microarray.</title>
        <authorList>
            <person name="Rich V.I."/>
            <person name="Pham V.D."/>
            <person name="Eppley J."/>
            <person name="Shi Y."/>
            <person name="DeLong E.F."/>
        </authorList>
    </citation>
    <scope>NUCLEOTIDE SEQUENCE</scope>
</reference>
<organism evidence="1">
    <name type="scientific">uncultured alpha proteobacterium EF100_94H03</name>
    <dbReference type="NCBI Taxonomy" id="710800"/>
    <lineage>
        <taxon>Bacteria</taxon>
        <taxon>Pseudomonadati</taxon>
        <taxon>Pseudomonadota</taxon>
        <taxon>Alphaproteobacteria</taxon>
        <taxon>environmental samples</taxon>
    </lineage>
</organism>
<evidence type="ECO:0008006" key="2">
    <source>
        <dbReference type="Google" id="ProtNLM"/>
    </source>
</evidence>
<evidence type="ECO:0000313" key="1">
    <source>
        <dbReference type="EMBL" id="ADI20696.1"/>
    </source>
</evidence>
<proteinExistence type="predicted"/>
<accession>E0Y205</accession>
<protein>
    <recommendedName>
        <fullName evidence="2">Phytanoyl-CoA dioxygenase</fullName>
    </recommendedName>
</protein>
<dbReference type="EMBL" id="GU474946">
    <property type="protein sequence ID" value="ADI20696.1"/>
    <property type="molecule type" value="Genomic_DNA"/>
</dbReference>
<name>E0Y205_9PROT</name>
<dbReference type="AlphaFoldDB" id="E0Y205"/>
<sequence length="58" mass="7065">MEDWEHTIFVPMKFNRRVLFHTWMWHAGGKDSSDSLDNDRFVQLFFWQAPQKATPQPR</sequence>